<keyword evidence="5" id="KW-1185">Reference proteome</keyword>
<dbReference type="RefSeq" id="XP_010767650.1">
    <property type="nucleotide sequence ID" value="XM_010769348.1"/>
</dbReference>
<sequence length="175" mass="19330">PSLPKNDVIVAVNWTGVYFVDEQEQVLLELSFPEITAVSSSRKACDLNDIPSLRGGKLQGQSFTLATVKGDEYTFTSNNAEDIRDLVVDFLEGLRRRSKYVVGLIDCPNPVGAVDSTFLSFCKGDLIILDEHSGDQVMTSGWAHGINDRTKLRGDFPADCVYLLPSLTRPQYDIV</sequence>
<dbReference type="InterPro" id="IPR011993">
    <property type="entry name" value="PH-like_dom_sf"/>
</dbReference>
<feature type="domain" description="SH3" evidence="3">
    <location>
        <begin position="96"/>
        <end position="166"/>
    </location>
</feature>
<evidence type="ECO:0000256" key="1">
    <source>
        <dbReference type="ARBA" id="ARBA00022443"/>
    </source>
</evidence>
<evidence type="ECO:0000259" key="3">
    <source>
        <dbReference type="PROSITE" id="PS50002"/>
    </source>
</evidence>
<dbReference type="SUPFAM" id="SSF50044">
    <property type="entry name" value="SH3-domain"/>
    <property type="match status" value="1"/>
</dbReference>
<proteinExistence type="predicted"/>
<reference evidence="6" key="1">
    <citation type="submission" date="2025-08" db="UniProtKB">
        <authorList>
            <consortium name="RefSeq"/>
        </authorList>
    </citation>
    <scope>IDENTIFICATION</scope>
    <source>
        <tissue evidence="6">Muscle</tissue>
    </source>
</reference>
<dbReference type="PROSITE" id="PS50002">
    <property type="entry name" value="SH3"/>
    <property type="match status" value="1"/>
</dbReference>
<gene>
    <name evidence="6" type="primary">LOC104943884</name>
</gene>
<dbReference type="GeneID" id="104943884"/>
<dbReference type="FunFam" id="2.30.29.30:FF:000075">
    <property type="entry name" value="unconventional myosin-VIIa"/>
    <property type="match status" value="1"/>
</dbReference>
<dbReference type="CDD" id="cd13198">
    <property type="entry name" value="FERM_C1_MyoVII"/>
    <property type="match status" value="1"/>
</dbReference>
<dbReference type="InterPro" id="IPR036028">
    <property type="entry name" value="SH3-like_dom_sf"/>
</dbReference>
<dbReference type="Proteomes" id="UP000504611">
    <property type="component" value="Unplaced"/>
</dbReference>
<feature type="non-terminal residue" evidence="6">
    <location>
        <position position="1"/>
    </location>
</feature>
<name>A0A6I9N110_9TELE</name>
<protein>
    <submittedName>
        <fullName evidence="6">Unconventional myosin-VIIa-like</fullName>
    </submittedName>
</protein>
<dbReference type="KEGG" id="ncc:104943884"/>
<evidence type="ECO:0000259" key="4">
    <source>
        <dbReference type="PROSITE" id="PS50057"/>
    </source>
</evidence>
<feature type="non-terminal residue" evidence="6">
    <location>
        <position position="175"/>
    </location>
</feature>
<keyword evidence="1 2" id="KW-0728">SH3 domain</keyword>
<organism evidence="5 6">
    <name type="scientific">Notothenia coriiceps</name>
    <name type="common">black rockcod</name>
    <dbReference type="NCBI Taxonomy" id="8208"/>
    <lineage>
        <taxon>Eukaryota</taxon>
        <taxon>Metazoa</taxon>
        <taxon>Chordata</taxon>
        <taxon>Craniata</taxon>
        <taxon>Vertebrata</taxon>
        <taxon>Euteleostomi</taxon>
        <taxon>Actinopterygii</taxon>
        <taxon>Neopterygii</taxon>
        <taxon>Teleostei</taxon>
        <taxon>Neoteleostei</taxon>
        <taxon>Acanthomorphata</taxon>
        <taxon>Eupercaria</taxon>
        <taxon>Perciformes</taxon>
        <taxon>Notothenioidei</taxon>
        <taxon>Nototheniidae</taxon>
        <taxon>Notothenia</taxon>
    </lineage>
</organism>
<evidence type="ECO:0000256" key="2">
    <source>
        <dbReference type="PROSITE-ProRule" id="PRU00192"/>
    </source>
</evidence>
<dbReference type="OrthoDB" id="6108017at2759"/>
<dbReference type="PANTHER" id="PTHR22692:SF34">
    <property type="entry name" value="MYOSIN VIIA"/>
    <property type="match status" value="1"/>
</dbReference>
<dbReference type="Gene3D" id="2.30.29.30">
    <property type="entry name" value="Pleckstrin-homology domain (PH domain)/Phosphotyrosine-binding domain (PTB)"/>
    <property type="match status" value="1"/>
</dbReference>
<dbReference type="AlphaFoldDB" id="A0A6I9N110"/>
<accession>A0A6I9N110</accession>
<dbReference type="PROSITE" id="PS50057">
    <property type="entry name" value="FERM_3"/>
    <property type="match status" value="1"/>
</dbReference>
<dbReference type="Gene3D" id="2.30.30.40">
    <property type="entry name" value="SH3 Domains"/>
    <property type="match status" value="1"/>
</dbReference>
<dbReference type="PANTHER" id="PTHR22692">
    <property type="entry name" value="MYOSIN VII, XV"/>
    <property type="match status" value="1"/>
</dbReference>
<dbReference type="Pfam" id="PF21998">
    <property type="entry name" value="FERM_C1_MyoVII"/>
    <property type="match status" value="1"/>
</dbReference>
<dbReference type="SMART" id="SM00326">
    <property type="entry name" value="SH3"/>
    <property type="match status" value="1"/>
</dbReference>
<feature type="domain" description="FERM" evidence="4">
    <location>
        <begin position="1"/>
        <end position="98"/>
    </location>
</feature>
<evidence type="ECO:0000313" key="5">
    <source>
        <dbReference type="Proteomes" id="UP000504611"/>
    </source>
</evidence>
<dbReference type="InterPro" id="IPR051567">
    <property type="entry name" value="Unconventional_Myosin_ATPase"/>
</dbReference>
<dbReference type="InterPro" id="IPR000299">
    <property type="entry name" value="FERM_domain"/>
</dbReference>
<dbReference type="InterPro" id="IPR001452">
    <property type="entry name" value="SH3_domain"/>
</dbReference>
<evidence type="ECO:0000313" key="6">
    <source>
        <dbReference type="RefSeq" id="XP_010767650.1"/>
    </source>
</evidence>
<dbReference type="InterPro" id="IPR041793">
    <property type="entry name" value="MyoVII_FERM_C1"/>
</dbReference>